<organism evidence="1 2">
    <name type="scientific">Prosthecochloris aestuarii (strain DSM 271 / SK 413)</name>
    <dbReference type="NCBI Taxonomy" id="290512"/>
    <lineage>
        <taxon>Bacteria</taxon>
        <taxon>Pseudomonadati</taxon>
        <taxon>Chlorobiota</taxon>
        <taxon>Chlorobiia</taxon>
        <taxon>Chlorobiales</taxon>
        <taxon>Chlorobiaceae</taxon>
        <taxon>Prosthecochloris</taxon>
    </lineage>
</organism>
<evidence type="ECO:0000313" key="1">
    <source>
        <dbReference type="EMBL" id="ACF45725.1"/>
    </source>
</evidence>
<keyword evidence="2" id="KW-1185">Reference proteome</keyword>
<accession>B4S6H0</accession>
<reference evidence="1" key="1">
    <citation type="submission" date="2008-06" db="EMBL/GenBank/DDBJ databases">
        <title>Complete sequence of chromosome of Prosthecochloris aestuarii DSM 271.</title>
        <authorList>
            <consortium name="US DOE Joint Genome Institute"/>
            <person name="Lucas S."/>
            <person name="Copeland A."/>
            <person name="Lapidus A."/>
            <person name="Glavina del Rio T."/>
            <person name="Dalin E."/>
            <person name="Tice H."/>
            <person name="Bruce D."/>
            <person name="Goodwin L."/>
            <person name="Pitluck S."/>
            <person name="Schmutz J."/>
            <person name="Larimer F."/>
            <person name="Land M."/>
            <person name="Hauser L."/>
            <person name="Kyrpides N."/>
            <person name="Anderson I."/>
            <person name="Liu Z."/>
            <person name="Li T."/>
            <person name="Zhao F."/>
            <person name="Overmann J."/>
            <person name="Bryant D.A."/>
            <person name="Richardson P."/>
        </authorList>
    </citation>
    <scope>NUCLEOTIDE SEQUENCE [LARGE SCALE GENOMIC DNA]</scope>
    <source>
        <strain evidence="1">DSM 271</strain>
    </source>
</reference>
<dbReference type="HOGENOM" id="CLU_158479_0_0_10"/>
<dbReference type="RefSeq" id="WP_012505262.1">
    <property type="nucleotide sequence ID" value="NC_011059.1"/>
</dbReference>
<name>B4S6H0_PROA2</name>
<protein>
    <submittedName>
        <fullName evidence="1">Uncharacterized protein</fullName>
    </submittedName>
</protein>
<dbReference type="AlphaFoldDB" id="B4S6H0"/>
<proteinExistence type="predicted"/>
<dbReference type="Proteomes" id="UP000002725">
    <property type="component" value="Chromosome"/>
</dbReference>
<dbReference type="KEGG" id="paa:Paes_0678"/>
<evidence type="ECO:0000313" key="2">
    <source>
        <dbReference type="Proteomes" id="UP000002725"/>
    </source>
</evidence>
<sequence length="95" mass="10684">MNEKLYRTIGTIAVEKYESISSKISDDIATEQDKENFALLEEIIALAKNRISVAENEKIAEDGGDVWVERTSESHYPHIRLHGGALEDDPPMLNL</sequence>
<dbReference type="EMBL" id="CP001108">
    <property type="protein sequence ID" value="ACF45725.1"/>
    <property type="molecule type" value="Genomic_DNA"/>
</dbReference>
<dbReference type="eggNOG" id="ENOG50336XS">
    <property type="taxonomic scope" value="Bacteria"/>
</dbReference>
<gene>
    <name evidence="1" type="ordered locus">Paes_0678</name>
</gene>